<evidence type="ECO:0000256" key="1">
    <source>
        <dbReference type="ARBA" id="ARBA00012552"/>
    </source>
</evidence>
<reference evidence="7 8" key="2">
    <citation type="journal article" date="2017" name="Genome Biol.">
        <title>New reference genome sequences of hot pepper reveal the massive evolution of plant disease-resistance genes by retroduplication.</title>
        <authorList>
            <person name="Kim S."/>
            <person name="Park J."/>
            <person name="Yeom S.I."/>
            <person name="Kim Y.M."/>
            <person name="Seo E."/>
            <person name="Kim K.T."/>
            <person name="Kim M.S."/>
            <person name="Lee J.M."/>
            <person name="Cheong K."/>
            <person name="Shin H.S."/>
            <person name="Kim S.B."/>
            <person name="Han K."/>
            <person name="Lee J."/>
            <person name="Park M."/>
            <person name="Lee H.A."/>
            <person name="Lee H.Y."/>
            <person name="Lee Y."/>
            <person name="Oh S."/>
            <person name="Lee J.H."/>
            <person name="Choi E."/>
            <person name="Choi E."/>
            <person name="Lee S.E."/>
            <person name="Jeon J."/>
            <person name="Kim H."/>
            <person name="Choi G."/>
            <person name="Song H."/>
            <person name="Lee J."/>
            <person name="Lee S.C."/>
            <person name="Kwon J.K."/>
            <person name="Lee H.Y."/>
            <person name="Koo N."/>
            <person name="Hong Y."/>
            <person name="Kim R.W."/>
            <person name="Kang W.H."/>
            <person name="Huh J.H."/>
            <person name="Kang B.C."/>
            <person name="Yang T.J."/>
            <person name="Lee Y.H."/>
            <person name="Bennetzen J.L."/>
            <person name="Choi D."/>
        </authorList>
    </citation>
    <scope>NUCLEOTIDE SEQUENCE [LARGE SCALE GENOMIC DNA]</scope>
    <source>
        <strain evidence="8">cv. CM334</strain>
    </source>
</reference>
<feature type="domain" description="Helicase-associated" evidence="6">
    <location>
        <begin position="32"/>
        <end position="119"/>
    </location>
</feature>
<dbReference type="GO" id="GO:0003724">
    <property type="term" value="F:RNA helicase activity"/>
    <property type="evidence" value="ECO:0007669"/>
    <property type="project" value="UniProtKB-EC"/>
</dbReference>
<evidence type="ECO:0000256" key="5">
    <source>
        <dbReference type="SAM" id="Phobius"/>
    </source>
</evidence>
<dbReference type="EMBL" id="AYRZ02000005">
    <property type="protein sequence ID" value="PHT81213.1"/>
    <property type="molecule type" value="Genomic_DNA"/>
</dbReference>
<dbReference type="Gramene" id="PHT81213">
    <property type="protein sequence ID" value="PHT81213"/>
    <property type="gene ID" value="T459_14228"/>
</dbReference>
<evidence type="ECO:0000256" key="3">
    <source>
        <dbReference type="ARBA" id="ARBA00022840"/>
    </source>
</evidence>
<dbReference type="Gene3D" id="1.20.120.1080">
    <property type="match status" value="1"/>
</dbReference>
<gene>
    <name evidence="7" type="ORF">T459_14228</name>
</gene>
<proteinExistence type="predicted"/>
<evidence type="ECO:0000256" key="4">
    <source>
        <dbReference type="ARBA" id="ARBA00047984"/>
    </source>
</evidence>
<keyword evidence="8" id="KW-1185">Reference proteome</keyword>
<keyword evidence="5" id="KW-1133">Transmembrane helix</keyword>
<evidence type="ECO:0000313" key="7">
    <source>
        <dbReference type="EMBL" id="PHT81213.1"/>
    </source>
</evidence>
<dbReference type="PANTHER" id="PTHR18934">
    <property type="entry name" value="ATP-DEPENDENT RNA HELICASE"/>
    <property type="match status" value="1"/>
</dbReference>
<dbReference type="STRING" id="4072.A0A2G2ZGU1"/>
<dbReference type="EC" id="3.6.4.13" evidence="1"/>
<evidence type="ECO:0000259" key="6">
    <source>
        <dbReference type="SMART" id="SM00847"/>
    </source>
</evidence>
<dbReference type="AlphaFoldDB" id="A0A2G2ZGU1"/>
<keyword evidence="2" id="KW-0547">Nucleotide-binding</keyword>
<reference evidence="7 8" key="1">
    <citation type="journal article" date="2014" name="Nat. Genet.">
        <title>Genome sequence of the hot pepper provides insights into the evolution of pungency in Capsicum species.</title>
        <authorList>
            <person name="Kim S."/>
            <person name="Park M."/>
            <person name="Yeom S.I."/>
            <person name="Kim Y.M."/>
            <person name="Lee J.M."/>
            <person name="Lee H.A."/>
            <person name="Seo E."/>
            <person name="Choi J."/>
            <person name="Cheong K."/>
            <person name="Kim K.T."/>
            <person name="Jung K."/>
            <person name="Lee G.W."/>
            <person name="Oh S.K."/>
            <person name="Bae C."/>
            <person name="Kim S.B."/>
            <person name="Lee H.Y."/>
            <person name="Kim S.Y."/>
            <person name="Kim M.S."/>
            <person name="Kang B.C."/>
            <person name="Jo Y.D."/>
            <person name="Yang H.B."/>
            <person name="Jeong H.J."/>
            <person name="Kang W.H."/>
            <person name="Kwon J.K."/>
            <person name="Shin C."/>
            <person name="Lim J.Y."/>
            <person name="Park J.H."/>
            <person name="Huh J.H."/>
            <person name="Kim J.S."/>
            <person name="Kim B.D."/>
            <person name="Cohen O."/>
            <person name="Paran I."/>
            <person name="Suh M.C."/>
            <person name="Lee S.B."/>
            <person name="Kim Y.K."/>
            <person name="Shin Y."/>
            <person name="Noh S.J."/>
            <person name="Park J."/>
            <person name="Seo Y.S."/>
            <person name="Kwon S.Y."/>
            <person name="Kim H.A."/>
            <person name="Park J.M."/>
            <person name="Kim H.J."/>
            <person name="Choi S.B."/>
            <person name="Bosland P.W."/>
            <person name="Reeves G."/>
            <person name="Jo S.H."/>
            <person name="Lee B.W."/>
            <person name="Cho H.T."/>
            <person name="Choi H.S."/>
            <person name="Lee M.S."/>
            <person name="Yu Y."/>
            <person name="Do Choi Y."/>
            <person name="Park B.S."/>
            <person name="van Deynze A."/>
            <person name="Ashrafi H."/>
            <person name="Hill T."/>
            <person name="Kim W.T."/>
            <person name="Pai H.S."/>
            <person name="Ahn H.K."/>
            <person name="Yeam I."/>
            <person name="Giovannoni J.J."/>
            <person name="Rose J.K."/>
            <person name="Sorensen I."/>
            <person name="Lee S.J."/>
            <person name="Kim R.W."/>
            <person name="Choi I.Y."/>
            <person name="Choi B.S."/>
            <person name="Lim J.S."/>
            <person name="Lee Y.H."/>
            <person name="Choi D."/>
        </authorList>
    </citation>
    <scope>NUCLEOTIDE SEQUENCE [LARGE SCALE GENOMIC DNA]</scope>
    <source>
        <strain evidence="8">cv. CM334</strain>
    </source>
</reference>
<keyword evidence="5" id="KW-0472">Membrane</keyword>
<name>A0A2G2ZGU1_CAPAN</name>
<comment type="caution">
    <text evidence="7">The sequence shown here is derived from an EMBL/GenBank/DDBJ whole genome shotgun (WGS) entry which is preliminary data.</text>
</comment>
<dbReference type="Pfam" id="PF04408">
    <property type="entry name" value="WHD_HA2"/>
    <property type="match status" value="1"/>
</dbReference>
<comment type="catalytic activity">
    <reaction evidence="4">
        <text>ATP + H2O = ADP + phosphate + H(+)</text>
        <dbReference type="Rhea" id="RHEA:13065"/>
        <dbReference type="ChEBI" id="CHEBI:15377"/>
        <dbReference type="ChEBI" id="CHEBI:15378"/>
        <dbReference type="ChEBI" id="CHEBI:30616"/>
        <dbReference type="ChEBI" id="CHEBI:43474"/>
        <dbReference type="ChEBI" id="CHEBI:456216"/>
        <dbReference type="EC" id="3.6.4.13"/>
    </reaction>
</comment>
<dbReference type="InterPro" id="IPR048333">
    <property type="entry name" value="HA2_WH"/>
</dbReference>
<evidence type="ECO:0000256" key="2">
    <source>
        <dbReference type="ARBA" id="ARBA00022741"/>
    </source>
</evidence>
<sequence length="119" mass="12925">MGEDSMEIRKLRIQQQGQGPLIPVLDLLQVQNAIDYLKTIGALDENENLTVLGCNLSMLPAKSKLGNMIILGVVFNCLDPVLTIVAGLSARDSFFMLFDKKDVLGVKVSILISNAHAIS</sequence>
<organism evidence="7 8">
    <name type="scientific">Capsicum annuum</name>
    <name type="common">Capsicum pepper</name>
    <dbReference type="NCBI Taxonomy" id="4072"/>
    <lineage>
        <taxon>Eukaryota</taxon>
        <taxon>Viridiplantae</taxon>
        <taxon>Streptophyta</taxon>
        <taxon>Embryophyta</taxon>
        <taxon>Tracheophyta</taxon>
        <taxon>Spermatophyta</taxon>
        <taxon>Magnoliopsida</taxon>
        <taxon>eudicotyledons</taxon>
        <taxon>Gunneridae</taxon>
        <taxon>Pentapetalae</taxon>
        <taxon>asterids</taxon>
        <taxon>lamiids</taxon>
        <taxon>Solanales</taxon>
        <taxon>Solanaceae</taxon>
        <taxon>Solanoideae</taxon>
        <taxon>Capsiceae</taxon>
        <taxon>Capsicum</taxon>
    </lineage>
</organism>
<dbReference type="Pfam" id="PF21010">
    <property type="entry name" value="HA2_C"/>
    <property type="match status" value="1"/>
</dbReference>
<dbReference type="InterPro" id="IPR007502">
    <property type="entry name" value="Helicase-assoc_dom"/>
</dbReference>
<evidence type="ECO:0000313" key="8">
    <source>
        <dbReference type="Proteomes" id="UP000222542"/>
    </source>
</evidence>
<accession>A0A2G2ZGU1</accession>
<feature type="transmembrane region" description="Helical" evidence="5">
    <location>
        <begin position="68"/>
        <end position="90"/>
    </location>
</feature>
<dbReference type="Proteomes" id="UP000222542">
    <property type="component" value="Unassembled WGS sequence"/>
</dbReference>
<dbReference type="SMART" id="SM00847">
    <property type="entry name" value="HA2"/>
    <property type="match status" value="1"/>
</dbReference>
<dbReference type="PANTHER" id="PTHR18934:SF229">
    <property type="entry name" value="DEXH-BOX ATP-DEPENDENT RNA HELICASE DEXH3"/>
    <property type="match status" value="1"/>
</dbReference>
<protein>
    <recommendedName>
        <fullName evidence="1">RNA helicase</fullName>
        <ecNumber evidence="1">3.6.4.13</ecNumber>
    </recommendedName>
</protein>
<keyword evidence="5" id="KW-0812">Transmembrane</keyword>
<keyword evidence="3" id="KW-0067">ATP-binding</keyword>
<dbReference type="GO" id="GO:0005524">
    <property type="term" value="F:ATP binding"/>
    <property type="evidence" value="ECO:0007669"/>
    <property type="project" value="UniProtKB-KW"/>
</dbReference>